<comment type="caution">
    <text evidence="3">The sequence shown here is derived from an EMBL/GenBank/DDBJ whole genome shotgun (WGS) entry which is preliminary data.</text>
</comment>
<protein>
    <submittedName>
        <fullName evidence="3">Putative membrane protein DUF2157</fullName>
    </submittedName>
</protein>
<dbReference type="Pfam" id="PF09925">
    <property type="entry name" value="DUF2157"/>
    <property type="match status" value="1"/>
</dbReference>
<feature type="transmembrane region" description="Helical" evidence="1">
    <location>
        <begin position="317"/>
        <end position="337"/>
    </location>
</feature>
<name>A0A4R2FJ25_9GAMM</name>
<feature type="transmembrane region" description="Helical" evidence="1">
    <location>
        <begin position="73"/>
        <end position="93"/>
    </location>
</feature>
<accession>A0A4R2FJ25</accession>
<proteinExistence type="predicted"/>
<organism evidence="3 4">
    <name type="scientific">Shewanella fodinae</name>
    <dbReference type="NCBI Taxonomy" id="552357"/>
    <lineage>
        <taxon>Bacteria</taxon>
        <taxon>Pseudomonadati</taxon>
        <taxon>Pseudomonadota</taxon>
        <taxon>Gammaproteobacteria</taxon>
        <taxon>Alteromonadales</taxon>
        <taxon>Shewanellaceae</taxon>
        <taxon>Shewanella</taxon>
    </lineage>
</organism>
<feature type="transmembrane region" description="Helical" evidence="1">
    <location>
        <begin position="194"/>
        <end position="212"/>
    </location>
</feature>
<keyword evidence="4" id="KW-1185">Reference proteome</keyword>
<evidence type="ECO:0000256" key="1">
    <source>
        <dbReference type="SAM" id="Phobius"/>
    </source>
</evidence>
<dbReference type="AlphaFoldDB" id="A0A4R2FJ25"/>
<keyword evidence="1" id="KW-0472">Membrane</keyword>
<evidence type="ECO:0000313" key="4">
    <source>
        <dbReference type="Proteomes" id="UP000294832"/>
    </source>
</evidence>
<feature type="transmembrane region" description="Helical" evidence="1">
    <location>
        <begin position="286"/>
        <end position="305"/>
    </location>
</feature>
<dbReference type="OrthoDB" id="327621at2"/>
<feature type="transmembrane region" description="Helical" evidence="1">
    <location>
        <begin position="259"/>
        <end position="279"/>
    </location>
</feature>
<feature type="transmembrane region" description="Helical" evidence="1">
    <location>
        <begin position="233"/>
        <end position="253"/>
    </location>
</feature>
<evidence type="ECO:0000259" key="2">
    <source>
        <dbReference type="Pfam" id="PF09925"/>
    </source>
</evidence>
<keyword evidence="1" id="KW-0812">Transmembrane</keyword>
<evidence type="ECO:0000313" key="3">
    <source>
        <dbReference type="EMBL" id="TCN90299.1"/>
    </source>
</evidence>
<feature type="transmembrane region" description="Helical" evidence="1">
    <location>
        <begin position="159"/>
        <end position="182"/>
    </location>
</feature>
<sequence length="347" mass="39980">MDQRMRHKSLLYHWYQQGALTEEKMPQALAMTKAQPQQWRSFISQLLLGGVVLCLGSALICFIAYNWQHFGRLGKLALLEGIWLLLMVAPLLLQQYSARFAICNIALPWVCLLTAIVTGGVLAYVGQAYQQGADDWQLFAFWSLLALPWLWLGRRDWHWGLLAVLLNLTLSLWFQIHGWPAFQRWFPGEQSTCLLWWQVLLNLALHLTLFRLNRLDIAQWPMAKVTEALCGAALWLLMLVAIANAIFSGYLLFNSGASPTFWSWSQACWWLISAMMLMIYWRAHCLYGLALLMFAQLFYLHMWLLRVLGEYHLESSGYLLMSASAVGLSVTISLWLMKLQRQFGETP</sequence>
<feature type="domain" description="DUF2157" evidence="2">
    <location>
        <begin position="13"/>
        <end position="159"/>
    </location>
</feature>
<feature type="transmembrane region" description="Helical" evidence="1">
    <location>
        <begin position="46"/>
        <end position="67"/>
    </location>
</feature>
<gene>
    <name evidence="3" type="ORF">EDC91_102216</name>
</gene>
<dbReference type="InterPro" id="IPR018677">
    <property type="entry name" value="DUF2157"/>
</dbReference>
<feature type="transmembrane region" description="Helical" evidence="1">
    <location>
        <begin position="136"/>
        <end position="152"/>
    </location>
</feature>
<reference evidence="3 4" key="1">
    <citation type="submission" date="2019-03" db="EMBL/GenBank/DDBJ databases">
        <title>Freshwater and sediment microbial communities from various areas in North America, analyzing microbe dynamics in response to fracking.</title>
        <authorList>
            <person name="Lamendella R."/>
        </authorList>
    </citation>
    <scope>NUCLEOTIDE SEQUENCE [LARGE SCALE GENOMIC DNA]</scope>
    <source>
        <strain evidence="3 4">74A</strain>
    </source>
</reference>
<dbReference type="EMBL" id="SLWF01000002">
    <property type="protein sequence ID" value="TCN90299.1"/>
    <property type="molecule type" value="Genomic_DNA"/>
</dbReference>
<keyword evidence="1" id="KW-1133">Transmembrane helix</keyword>
<feature type="transmembrane region" description="Helical" evidence="1">
    <location>
        <begin position="105"/>
        <end position="124"/>
    </location>
</feature>
<dbReference type="Proteomes" id="UP000294832">
    <property type="component" value="Unassembled WGS sequence"/>
</dbReference>